<accession>A0ABT7IY12</accession>
<protein>
    <submittedName>
        <fullName evidence="3">Flotillin family protein</fullName>
    </submittedName>
</protein>
<sequence>MIAMIVGVGVLVAALLLVLLVVARLFRKVEQGKALIVSKMRKVDVTFTGQVVLPVLHKAEVMDISVKTIEITRAGKEGLICRDNIRADIRISFFVKVNKTVEDVIKVAQSVGTARASDRNTLQELFHAKFSEALKTVGKQMDFTDLYTKREELRYRIIEVIGVDLNGYHLEDAAIDYLEQTPLTHLDPANVLDAQGIRKITELTAVEHVRTNEAQRNEEKEITRQNVDAREAVLELERRQADAEIKQRREIETVRAREEAETARVVEEERLRAQSAFLRTEEQLGVQRENQAREVAVAQKNRERVIAVENERIEKDRMLEVIARDRETELTRIAAEKEVEAEKRNIAEVVRERVAVDRTVAEQEESIKKLRAVEEAERQRQAVIIAAEAEAQERLVKDIKAAEAAEQAAVHRAAEELTLAEARLKSADLDAQAKLRLAEGIQAESAAEGLAAVQVRDKEADVIEKAGRAEAEATQARMLAEAEGAKAKALAEADAIGEKLKAEAAGLTEKAAAMAALDEASRAHEEYRLRLEAEKDIRLAGLDVQRQVAEAQATVLATGLESADINIVGGESVFFDRLVNSIALGKGVDSFVEHSSTAQALAKPWLDGTSSFTDDLTRVLGSVSTGDVRDLTVSALLMKLMKAGGPNAGQLQQLLDRAGELGLADTPLAAVNGAARG</sequence>
<dbReference type="PANTHER" id="PTHR13806:SF31">
    <property type="entry name" value="FLOTILLIN-LIKE PROTEIN 1-RELATED"/>
    <property type="match status" value="1"/>
</dbReference>
<dbReference type="RefSeq" id="WP_285432164.1">
    <property type="nucleotide sequence ID" value="NZ_JASJUS010000008.1"/>
</dbReference>
<evidence type="ECO:0000313" key="3">
    <source>
        <dbReference type="EMBL" id="MDL2077006.1"/>
    </source>
</evidence>
<dbReference type="InterPro" id="IPR027705">
    <property type="entry name" value="Flotillin_fam"/>
</dbReference>
<keyword evidence="4" id="KW-1185">Reference proteome</keyword>
<dbReference type="Gene3D" id="3.30.479.30">
    <property type="entry name" value="Band 7 domain"/>
    <property type="match status" value="1"/>
</dbReference>
<evidence type="ECO:0000313" key="4">
    <source>
        <dbReference type="Proteomes" id="UP001241926"/>
    </source>
</evidence>
<organism evidence="3 4">
    <name type="scientific">Streptomyces fuscus</name>
    <dbReference type="NCBI Taxonomy" id="3048495"/>
    <lineage>
        <taxon>Bacteria</taxon>
        <taxon>Bacillati</taxon>
        <taxon>Actinomycetota</taxon>
        <taxon>Actinomycetes</taxon>
        <taxon>Kitasatosporales</taxon>
        <taxon>Streptomycetaceae</taxon>
        <taxon>Streptomyces</taxon>
    </lineage>
</organism>
<dbReference type="InterPro" id="IPR036013">
    <property type="entry name" value="Band_7/SPFH_dom_sf"/>
</dbReference>
<evidence type="ECO:0000256" key="1">
    <source>
        <dbReference type="ARBA" id="ARBA00004308"/>
    </source>
</evidence>
<gene>
    <name evidence="3" type="ORF">QNN03_11200</name>
</gene>
<keyword evidence="2" id="KW-0175">Coiled coil</keyword>
<dbReference type="SUPFAM" id="SSF117892">
    <property type="entry name" value="Band 7/SPFH domain"/>
    <property type="match status" value="1"/>
</dbReference>
<dbReference type="CDD" id="cd03399">
    <property type="entry name" value="SPFH_flotillin"/>
    <property type="match status" value="1"/>
</dbReference>
<reference evidence="3 4" key="1">
    <citation type="submission" date="2023-05" db="EMBL/GenBank/DDBJ databases">
        <title>Streptomyces fuscus sp. nov., a brown-black pigment producing actinomyces isolated from dry sand of Sea duck farm.</title>
        <authorList>
            <person name="Xie J."/>
            <person name="Shen N."/>
        </authorList>
    </citation>
    <scope>NUCLEOTIDE SEQUENCE [LARGE SCALE GENOMIC DNA]</scope>
    <source>
        <strain evidence="3 4">GXMU-J15</strain>
    </source>
</reference>
<dbReference type="PANTHER" id="PTHR13806">
    <property type="entry name" value="FLOTILLIN-RELATED"/>
    <property type="match status" value="1"/>
</dbReference>
<feature type="coiled-coil region" evidence="2">
    <location>
        <begin position="332"/>
        <end position="393"/>
    </location>
</feature>
<dbReference type="EMBL" id="JASJUS010000008">
    <property type="protein sequence ID" value="MDL2077006.1"/>
    <property type="molecule type" value="Genomic_DNA"/>
</dbReference>
<comment type="subcellular location">
    <subcellularLocation>
        <location evidence="1">Endomembrane system</location>
    </subcellularLocation>
</comment>
<comment type="caution">
    <text evidence="3">The sequence shown here is derived from an EMBL/GenBank/DDBJ whole genome shotgun (WGS) entry which is preliminary data.</text>
</comment>
<proteinExistence type="predicted"/>
<dbReference type="Proteomes" id="UP001241926">
    <property type="component" value="Unassembled WGS sequence"/>
</dbReference>
<name>A0ABT7IY12_9ACTN</name>
<evidence type="ECO:0000256" key="2">
    <source>
        <dbReference type="SAM" id="Coils"/>
    </source>
</evidence>
<feature type="coiled-coil region" evidence="2">
    <location>
        <begin position="212"/>
        <end position="246"/>
    </location>
</feature>